<sequence length="234" mass="25517">MNFKASDVVMKFKGLTALDGVSLDVAKGEIVGLIGPNGSGKTTLLNVTSGVYSPTSGSFSMGAESWSSISLRDAARRGIRRTFQNIRLFNSLTVLETVEVASAWLGTGDRRENALNALDELHFTQHRDRIATELAYGMQRRLEIARAIAGRLEFLLLDEPTAGLNHGESEEIVTIVQAIRRRRGCGIVIIDHDLNVIMNVCDRVVVLSEGKVIASGPPQEVRRDPQVIKAYLGS</sequence>
<proteinExistence type="predicted"/>
<name>A0ACC5R5R6_9HYPH</name>
<comment type="caution">
    <text evidence="1">The sequence shown here is derived from an EMBL/GenBank/DDBJ whole genome shotgun (WGS) entry which is preliminary data.</text>
</comment>
<accession>A0ACC5R5R6</accession>
<gene>
    <name evidence="1" type="ORF">JHL16_15245</name>
</gene>
<organism evidence="1 2">
    <name type="scientific">Taklimakanibacter albus</name>
    <dbReference type="NCBI Taxonomy" id="2800327"/>
    <lineage>
        <taxon>Bacteria</taxon>
        <taxon>Pseudomonadati</taxon>
        <taxon>Pseudomonadota</taxon>
        <taxon>Alphaproteobacteria</taxon>
        <taxon>Hyphomicrobiales</taxon>
        <taxon>Aestuariivirgaceae</taxon>
        <taxon>Taklimakanibacter</taxon>
    </lineage>
</organism>
<dbReference type="Proteomes" id="UP000616151">
    <property type="component" value="Unassembled WGS sequence"/>
</dbReference>
<reference evidence="1" key="1">
    <citation type="submission" date="2021-01" db="EMBL/GenBank/DDBJ databases">
        <authorList>
            <person name="Sun Q."/>
        </authorList>
    </citation>
    <scope>NUCLEOTIDE SEQUENCE</scope>
    <source>
        <strain evidence="1">YIM B02566</strain>
    </source>
</reference>
<keyword evidence="1" id="KW-0067">ATP-binding</keyword>
<evidence type="ECO:0000313" key="2">
    <source>
        <dbReference type="Proteomes" id="UP000616151"/>
    </source>
</evidence>
<dbReference type="EMBL" id="JAENHL010000007">
    <property type="protein sequence ID" value="MBK1867713.1"/>
    <property type="molecule type" value="Genomic_DNA"/>
</dbReference>
<keyword evidence="1" id="KW-0547">Nucleotide-binding</keyword>
<protein>
    <submittedName>
        <fullName evidence="1">ABC transporter ATP-binding protein</fullName>
    </submittedName>
</protein>
<keyword evidence="2" id="KW-1185">Reference proteome</keyword>
<evidence type="ECO:0000313" key="1">
    <source>
        <dbReference type="EMBL" id="MBK1867713.1"/>
    </source>
</evidence>